<dbReference type="PANTHER" id="PTHR42910:SF1">
    <property type="entry name" value="MAJOR FACILITATOR SUPERFAMILY (MFS) PROFILE DOMAIN-CONTAINING PROTEIN"/>
    <property type="match status" value="1"/>
</dbReference>
<keyword evidence="8" id="KW-1185">Reference proteome</keyword>
<keyword evidence="3 5" id="KW-1133">Transmembrane helix</keyword>
<feature type="transmembrane region" description="Helical" evidence="5">
    <location>
        <begin position="352"/>
        <end position="374"/>
    </location>
</feature>
<dbReference type="Pfam" id="PF07690">
    <property type="entry name" value="MFS_1"/>
    <property type="match status" value="1"/>
</dbReference>
<dbReference type="OrthoDB" id="9815356at2"/>
<dbReference type="RefSeq" id="WP_107451555.1">
    <property type="nucleotide sequence ID" value="NZ_FODD01000027.1"/>
</dbReference>
<keyword evidence="4 5" id="KW-0472">Membrane</keyword>
<feature type="transmembrane region" description="Helical" evidence="5">
    <location>
        <begin position="380"/>
        <end position="399"/>
    </location>
</feature>
<evidence type="ECO:0000256" key="2">
    <source>
        <dbReference type="ARBA" id="ARBA00022692"/>
    </source>
</evidence>
<protein>
    <submittedName>
        <fullName evidence="7">Predicted arabinose efflux permease, MFS family</fullName>
    </submittedName>
</protein>
<dbReference type="PROSITE" id="PS50850">
    <property type="entry name" value="MFS"/>
    <property type="match status" value="1"/>
</dbReference>
<dbReference type="EMBL" id="FODD01000027">
    <property type="protein sequence ID" value="SEO46788.1"/>
    <property type="molecule type" value="Genomic_DNA"/>
</dbReference>
<proteinExistence type="predicted"/>
<dbReference type="InterPro" id="IPR036259">
    <property type="entry name" value="MFS_trans_sf"/>
</dbReference>
<evidence type="ECO:0000256" key="4">
    <source>
        <dbReference type="ARBA" id="ARBA00023136"/>
    </source>
</evidence>
<dbReference type="PANTHER" id="PTHR42910">
    <property type="entry name" value="TRANSPORTER SCO4007-RELATED"/>
    <property type="match status" value="1"/>
</dbReference>
<dbReference type="SUPFAM" id="SSF103473">
    <property type="entry name" value="MFS general substrate transporter"/>
    <property type="match status" value="1"/>
</dbReference>
<evidence type="ECO:0000256" key="1">
    <source>
        <dbReference type="ARBA" id="ARBA00004651"/>
    </source>
</evidence>
<feature type="transmembrane region" description="Helical" evidence="5">
    <location>
        <begin position="290"/>
        <end position="307"/>
    </location>
</feature>
<evidence type="ECO:0000256" key="5">
    <source>
        <dbReference type="SAM" id="Phobius"/>
    </source>
</evidence>
<name>A0A1H8PYH1_9ACTN</name>
<dbReference type="GO" id="GO:0022857">
    <property type="term" value="F:transmembrane transporter activity"/>
    <property type="evidence" value="ECO:0007669"/>
    <property type="project" value="InterPro"/>
</dbReference>
<evidence type="ECO:0000259" key="6">
    <source>
        <dbReference type="PROSITE" id="PS50850"/>
    </source>
</evidence>
<comment type="subcellular location">
    <subcellularLocation>
        <location evidence="1">Cell membrane</location>
        <topology evidence="1">Multi-pass membrane protein</topology>
    </subcellularLocation>
</comment>
<keyword evidence="2 5" id="KW-0812">Transmembrane</keyword>
<evidence type="ECO:0000313" key="7">
    <source>
        <dbReference type="EMBL" id="SEO46788.1"/>
    </source>
</evidence>
<dbReference type="InterPro" id="IPR011701">
    <property type="entry name" value="MFS"/>
</dbReference>
<reference evidence="7 8" key="1">
    <citation type="submission" date="2016-10" db="EMBL/GenBank/DDBJ databases">
        <authorList>
            <person name="de Groot N.N."/>
        </authorList>
    </citation>
    <scope>NUCLEOTIDE SEQUENCE [LARGE SCALE GENOMIC DNA]</scope>
    <source>
        <strain evidence="7 8">CGMCC 4.2026</strain>
    </source>
</reference>
<dbReference type="InterPro" id="IPR020846">
    <property type="entry name" value="MFS_dom"/>
</dbReference>
<organism evidence="7 8">
    <name type="scientific">Actinacidiphila rubida</name>
    <dbReference type="NCBI Taxonomy" id="310780"/>
    <lineage>
        <taxon>Bacteria</taxon>
        <taxon>Bacillati</taxon>
        <taxon>Actinomycetota</taxon>
        <taxon>Actinomycetes</taxon>
        <taxon>Kitasatosporales</taxon>
        <taxon>Streptomycetaceae</taxon>
        <taxon>Actinacidiphila</taxon>
    </lineage>
</organism>
<dbReference type="AlphaFoldDB" id="A0A1H8PYH1"/>
<feature type="transmembrane region" description="Helical" evidence="5">
    <location>
        <begin position="263"/>
        <end position="283"/>
    </location>
</feature>
<feature type="transmembrane region" description="Helical" evidence="5">
    <location>
        <begin position="230"/>
        <end position="251"/>
    </location>
</feature>
<feature type="transmembrane region" description="Helical" evidence="5">
    <location>
        <begin position="114"/>
        <end position="134"/>
    </location>
</feature>
<accession>A0A1H8PYH1</accession>
<feature type="transmembrane region" description="Helical" evidence="5">
    <location>
        <begin position="146"/>
        <end position="169"/>
    </location>
</feature>
<dbReference type="Gene3D" id="1.20.1250.20">
    <property type="entry name" value="MFS general substrate transporter like domains"/>
    <property type="match status" value="1"/>
</dbReference>
<evidence type="ECO:0000313" key="8">
    <source>
        <dbReference type="Proteomes" id="UP000181951"/>
    </source>
</evidence>
<dbReference type="GO" id="GO:0005886">
    <property type="term" value="C:plasma membrane"/>
    <property type="evidence" value="ECO:0007669"/>
    <property type="project" value="UniProtKB-SubCell"/>
</dbReference>
<evidence type="ECO:0000256" key="3">
    <source>
        <dbReference type="ARBA" id="ARBA00022989"/>
    </source>
</evidence>
<feature type="transmembrane region" description="Helical" evidence="5">
    <location>
        <begin position="313"/>
        <end position="331"/>
    </location>
</feature>
<sequence length="422" mass="43308">MGDMTAAKNTAPPDARAGRAWSVHLLSLAAGSAIAVGVIYLPQTLLSTMAADFGVTSAAASILPTVIQVGYALGIFFLVPLADRVAPRRQVTVQSLLLTVALLATAVMPGVLGAALGFAVVGLVANIAQVIIAASPKLAPPGAGAGAVATIVGSLTVGIFGGRIMAGLLVTAVGWRWVVVLFAVLVLAVLLALRAALHPAQATSPGTAYRSLLGSTLNSVRTSRATRESVLMQFFVFAAFNALWAAMVLHLTGSRHAWSAAHAGLFGLVGMAAGLASPVAFRFTRRMSELAIAGTFLLVFLAATTSITLDADVIPLFAVSVFLATGANQFIQTAAQRRVLTSHADHPAPANALFMVGVFAGGATGSFSGVAAFTAGGMRLVGALGAMLIVCGSVVWALAARHDRKHQRRDVPHDPIQVPERT</sequence>
<dbReference type="STRING" id="310780.SAMN05216267_102773"/>
<feature type="transmembrane region" description="Helical" evidence="5">
    <location>
        <begin position="175"/>
        <end position="193"/>
    </location>
</feature>
<dbReference type="Proteomes" id="UP000181951">
    <property type="component" value="Unassembled WGS sequence"/>
</dbReference>
<feature type="transmembrane region" description="Helical" evidence="5">
    <location>
        <begin position="21"/>
        <end position="41"/>
    </location>
</feature>
<feature type="transmembrane region" description="Helical" evidence="5">
    <location>
        <begin position="91"/>
        <end position="108"/>
    </location>
</feature>
<feature type="transmembrane region" description="Helical" evidence="5">
    <location>
        <begin position="53"/>
        <end position="79"/>
    </location>
</feature>
<gene>
    <name evidence="7" type="ORF">SAMN05216267_102773</name>
</gene>
<feature type="domain" description="Major facilitator superfamily (MFS) profile" evidence="6">
    <location>
        <begin position="23"/>
        <end position="422"/>
    </location>
</feature>